<feature type="domain" description="Ketoreductase" evidence="3">
    <location>
        <begin position="8"/>
        <end position="204"/>
    </location>
</feature>
<gene>
    <name evidence="4" type="ORF">AC812_05800</name>
</gene>
<dbReference type="RefSeq" id="WP_061912880.1">
    <property type="nucleotide sequence ID" value="NZ_DF967971.1"/>
</dbReference>
<dbReference type="PRINTS" id="PR00080">
    <property type="entry name" value="SDRFAMILY"/>
</dbReference>
<dbReference type="SUPFAM" id="SSF51735">
    <property type="entry name" value="NAD(P)-binding Rossmann-fold domains"/>
    <property type="match status" value="1"/>
</dbReference>
<dbReference type="PANTHER" id="PTHR43157:SF31">
    <property type="entry name" value="PHOSPHATIDYLINOSITOL-GLYCAN BIOSYNTHESIS CLASS F PROTEIN"/>
    <property type="match status" value="1"/>
</dbReference>
<dbReference type="AlphaFoldDB" id="A0A0N8GN11"/>
<evidence type="ECO:0000256" key="2">
    <source>
        <dbReference type="RuleBase" id="RU000363"/>
    </source>
</evidence>
<dbReference type="InterPro" id="IPR036291">
    <property type="entry name" value="NAD(P)-bd_dom_sf"/>
</dbReference>
<dbReference type="EMBL" id="LGHJ01000011">
    <property type="protein sequence ID" value="KPL76802.1"/>
    <property type="molecule type" value="Genomic_DNA"/>
</dbReference>
<dbReference type="SMART" id="SM00822">
    <property type="entry name" value="PKS_KR"/>
    <property type="match status" value="1"/>
</dbReference>
<proteinExistence type="inferred from homology"/>
<evidence type="ECO:0000256" key="1">
    <source>
        <dbReference type="ARBA" id="ARBA00023002"/>
    </source>
</evidence>
<dbReference type="Proteomes" id="UP000050514">
    <property type="component" value="Unassembled WGS sequence"/>
</dbReference>
<dbReference type="STRING" id="360411.AC812_05800"/>
<dbReference type="Gene3D" id="3.40.50.720">
    <property type="entry name" value="NAD(P)-binding Rossmann-like Domain"/>
    <property type="match status" value="1"/>
</dbReference>
<comment type="similarity">
    <text evidence="2">Belongs to the short-chain dehydrogenases/reductases (SDR) family.</text>
</comment>
<evidence type="ECO:0000313" key="4">
    <source>
        <dbReference type="EMBL" id="KPL76802.1"/>
    </source>
</evidence>
<reference evidence="4 5" key="1">
    <citation type="submission" date="2015-07" db="EMBL/GenBank/DDBJ databases">
        <title>Draft genome of Bellilinea caldifistulae DSM 17877.</title>
        <authorList>
            <person name="Hemp J."/>
            <person name="Ward L.M."/>
            <person name="Pace L.A."/>
            <person name="Fischer W.W."/>
        </authorList>
    </citation>
    <scope>NUCLEOTIDE SEQUENCE [LARGE SCALE GENOMIC DNA]</scope>
    <source>
        <strain evidence="4 5">GOMI-1</strain>
    </source>
</reference>
<dbReference type="Pfam" id="PF00106">
    <property type="entry name" value="adh_short"/>
    <property type="match status" value="1"/>
</dbReference>
<dbReference type="GO" id="GO:0016491">
    <property type="term" value="F:oxidoreductase activity"/>
    <property type="evidence" value="ECO:0007669"/>
    <property type="project" value="UniProtKB-KW"/>
</dbReference>
<dbReference type="InterPro" id="IPR057326">
    <property type="entry name" value="KR_dom"/>
</dbReference>
<dbReference type="PRINTS" id="PR00081">
    <property type="entry name" value="GDHRDH"/>
</dbReference>
<dbReference type="CDD" id="cd05327">
    <property type="entry name" value="retinol-DH_like_SDR_c_like"/>
    <property type="match status" value="1"/>
</dbReference>
<dbReference type="PANTHER" id="PTHR43157">
    <property type="entry name" value="PHOSPHATIDYLINOSITOL-GLYCAN BIOSYNTHESIS CLASS F PROTEIN-RELATED"/>
    <property type="match status" value="1"/>
</dbReference>
<evidence type="ECO:0000259" key="3">
    <source>
        <dbReference type="SMART" id="SM00822"/>
    </source>
</evidence>
<name>A0A0N8GN11_9CHLR</name>
<keyword evidence="1" id="KW-0560">Oxidoreductase</keyword>
<sequence length="288" mass="31743">MTWTIDRKKVLITGATDGIGKVTALELAKQGAHVIIVGRNPQKAEHTVHEIRQQSGNPKVDFLIGDLSEQEQVRRVAAEYRRRYDHLHVLINNAGAFFAKRELTGDGLEKTFALNHLGYFLLTHLLLDLLIRSAPARIINVSSAAHFGGRINFEDLNGEKGYNGWGAYSNSKLMNVLFTSELARRLEGTGVTANCLHPGFVATQFGKNNGGLIGLGLGLVQRLSAISPEQGAETTIYLAVSPEVEGVSGRYFDRKKAVEPSRIAQDEEIARRLWQVSLELTGLKETTR</sequence>
<protein>
    <submittedName>
        <fullName evidence="4">Short-chain dehydrogenase</fullName>
    </submittedName>
</protein>
<dbReference type="OrthoDB" id="9809821at2"/>
<dbReference type="PATRIC" id="fig|360411.5.peg.275"/>
<comment type="caution">
    <text evidence="4">The sequence shown here is derived from an EMBL/GenBank/DDBJ whole genome shotgun (WGS) entry which is preliminary data.</text>
</comment>
<accession>A0A0N8GN11</accession>
<dbReference type="InterPro" id="IPR002347">
    <property type="entry name" value="SDR_fam"/>
</dbReference>
<keyword evidence="5" id="KW-1185">Reference proteome</keyword>
<evidence type="ECO:0000313" key="5">
    <source>
        <dbReference type="Proteomes" id="UP000050514"/>
    </source>
</evidence>
<organism evidence="4 5">
    <name type="scientific">Bellilinea caldifistulae</name>
    <dbReference type="NCBI Taxonomy" id="360411"/>
    <lineage>
        <taxon>Bacteria</taxon>
        <taxon>Bacillati</taxon>
        <taxon>Chloroflexota</taxon>
        <taxon>Anaerolineae</taxon>
        <taxon>Anaerolineales</taxon>
        <taxon>Anaerolineaceae</taxon>
        <taxon>Bellilinea</taxon>
    </lineage>
</organism>